<evidence type="ECO:0000313" key="2">
    <source>
        <dbReference type="WBParaSite" id="ES5_v2.g30172.t1"/>
    </source>
</evidence>
<protein>
    <submittedName>
        <fullName evidence="2">Uncharacterized protein</fullName>
    </submittedName>
</protein>
<accession>A0AC34GKM6</accession>
<proteinExistence type="predicted"/>
<dbReference type="Proteomes" id="UP000887579">
    <property type="component" value="Unplaced"/>
</dbReference>
<sequence length="208" mass="21815">DTLVNSESAKVVEIDGTLRGPNKPLPPTPNDHSPDGDLPAEDGTLLASRKKRSTSRTRESPETRSRLSILGKAASVPDHRASEIPRSAELVLGGAAMHYQKHHGTNGSSSSSSNGSHHRPHSSSPDNSPSDKRKPYLVAKATAPAAASASNNRRSPSLHHATPATISPNLSGITRNGLSASNGHMIMPPDILPADQQILVSSSSRSSQ</sequence>
<dbReference type="WBParaSite" id="ES5_v2.g30172.t1">
    <property type="protein sequence ID" value="ES5_v2.g30172.t1"/>
    <property type="gene ID" value="ES5_v2.g30172"/>
</dbReference>
<organism evidence="1 2">
    <name type="scientific">Panagrolaimus sp. ES5</name>
    <dbReference type="NCBI Taxonomy" id="591445"/>
    <lineage>
        <taxon>Eukaryota</taxon>
        <taxon>Metazoa</taxon>
        <taxon>Ecdysozoa</taxon>
        <taxon>Nematoda</taxon>
        <taxon>Chromadorea</taxon>
        <taxon>Rhabditida</taxon>
        <taxon>Tylenchina</taxon>
        <taxon>Panagrolaimomorpha</taxon>
        <taxon>Panagrolaimoidea</taxon>
        <taxon>Panagrolaimidae</taxon>
        <taxon>Panagrolaimus</taxon>
    </lineage>
</organism>
<name>A0AC34GKM6_9BILA</name>
<evidence type="ECO:0000313" key="1">
    <source>
        <dbReference type="Proteomes" id="UP000887579"/>
    </source>
</evidence>
<reference evidence="2" key="1">
    <citation type="submission" date="2022-11" db="UniProtKB">
        <authorList>
            <consortium name="WormBaseParasite"/>
        </authorList>
    </citation>
    <scope>IDENTIFICATION</scope>
</reference>